<evidence type="ECO:0000256" key="1">
    <source>
        <dbReference type="SAM" id="MobiDB-lite"/>
    </source>
</evidence>
<dbReference type="HOGENOM" id="CLU_1477946_0_0_1"/>
<name>B8BSJ5_THAPS</name>
<protein>
    <submittedName>
        <fullName evidence="2">Uncharacterized protein</fullName>
    </submittedName>
</protein>
<reference evidence="2 3" key="1">
    <citation type="journal article" date="2004" name="Science">
        <title>The genome of the diatom Thalassiosira pseudonana: ecology, evolution, and metabolism.</title>
        <authorList>
            <person name="Armbrust E.V."/>
            <person name="Berges J.A."/>
            <person name="Bowler C."/>
            <person name="Green B.R."/>
            <person name="Martinez D."/>
            <person name="Putnam N.H."/>
            <person name="Zhou S."/>
            <person name="Allen A.E."/>
            <person name="Apt K.E."/>
            <person name="Bechner M."/>
            <person name="Brzezinski M.A."/>
            <person name="Chaal B.K."/>
            <person name="Chiovitti A."/>
            <person name="Davis A.K."/>
            <person name="Demarest M.S."/>
            <person name="Detter J.C."/>
            <person name="Glavina T."/>
            <person name="Goodstein D."/>
            <person name="Hadi M.Z."/>
            <person name="Hellsten U."/>
            <person name="Hildebrand M."/>
            <person name="Jenkins B.D."/>
            <person name="Jurka J."/>
            <person name="Kapitonov V.V."/>
            <person name="Kroger N."/>
            <person name="Lau W.W."/>
            <person name="Lane T.W."/>
            <person name="Larimer F.W."/>
            <person name="Lippmeier J.C."/>
            <person name="Lucas S."/>
            <person name="Medina M."/>
            <person name="Montsant A."/>
            <person name="Obornik M."/>
            <person name="Parker M.S."/>
            <person name="Palenik B."/>
            <person name="Pazour G.J."/>
            <person name="Richardson P.M."/>
            <person name="Rynearson T.A."/>
            <person name="Saito M.A."/>
            <person name="Schwartz D.C."/>
            <person name="Thamatrakoln K."/>
            <person name="Valentin K."/>
            <person name="Vardi A."/>
            <person name="Wilkerson F.P."/>
            <person name="Rokhsar D.S."/>
        </authorList>
    </citation>
    <scope>NUCLEOTIDE SEQUENCE [LARGE SCALE GENOMIC DNA]</scope>
    <source>
        <strain evidence="2 3">CCMP1335</strain>
    </source>
</reference>
<dbReference type="GeneID" id="7449098"/>
<keyword evidence="3" id="KW-1185">Reference proteome</keyword>
<feature type="compositionally biased region" description="Gly residues" evidence="1">
    <location>
        <begin position="162"/>
        <end position="177"/>
    </location>
</feature>
<dbReference type="KEGG" id="tps:THAPSDRAFT_21083"/>
<organism evidence="2 3">
    <name type="scientific">Thalassiosira pseudonana</name>
    <name type="common">Marine diatom</name>
    <name type="synonym">Cyclotella nana</name>
    <dbReference type="NCBI Taxonomy" id="35128"/>
    <lineage>
        <taxon>Eukaryota</taxon>
        <taxon>Sar</taxon>
        <taxon>Stramenopiles</taxon>
        <taxon>Ochrophyta</taxon>
        <taxon>Bacillariophyta</taxon>
        <taxon>Coscinodiscophyceae</taxon>
        <taxon>Thalassiosirophycidae</taxon>
        <taxon>Thalassiosirales</taxon>
        <taxon>Thalassiosiraceae</taxon>
        <taxon>Thalassiosira</taxon>
    </lineage>
</organism>
<dbReference type="PaxDb" id="35128-Thaps21083"/>
<sequence>MSAATHRAPPSPLPPSGSSVIEGRPRSRSFSSTPTFSMDLSKLKSANNNSTIVSSYQTAIEIASTFDVLGNHSPLCRKVKLETEGDWVDFIDKSGASTKQGTPQSADAADADDGELQINLEKFLRYCFDIAYKMPPSPSNQVLRSHVRSASHGGIPVASAGKSGGGGAAAVNVGGGSPPQLQI</sequence>
<evidence type="ECO:0000313" key="3">
    <source>
        <dbReference type="Proteomes" id="UP000001449"/>
    </source>
</evidence>
<dbReference type="Proteomes" id="UP000001449">
    <property type="component" value="Chromosome 1"/>
</dbReference>
<reference evidence="2 3" key="2">
    <citation type="journal article" date="2008" name="Nature">
        <title>The Phaeodactylum genome reveals the evolutionary history of diatom genomes.</title>
        <authorList>
            <person name="Bowler C."/>
            <person name="Allen A.E."/>
            <person name="Badger J.H."/>
            <person name="Grimwood J."/>
            <person name="Jabbari K."/>
            <person name="Kuo A."/>
            <person name="Maheswari U."/>
            <person name="Martens C."/>
            <person name="Maumus F."/>
            <person name="Otillar R.P."/>
            <person name="Rayko E."/>
            <person name="Salamov A."/>
            <person name="Vandepoele K."/>
            <person name="Beszteri B."/>
            <person name="Gruber A."/>
            <person name="Heijde M."/>
            <person name="Katinka M."/>
            <person name="Mock T."/>
            <person name="Valentin K."/>
            <person name="Verret F."/>
            <person name="Berges J.A."/>
            <person name="Brownlee C."/>
            <person name="Cadoret J.P."/>
            <person name="Chiovitti A."/>
            <person name="Choi C.J."/>
            <person name="Coesel S."/>
            <person name="De Martino A."/>
            <person name="Detter J.C."/>
            <person name="Durkin C."/>
            <person name="Falciatore A."/>
            <person name="Fournet J."/>
            <person name="Haruta M."/>
            <person name="Huysman M.J."/>
            <person name="Jenkins B.D."/>
            <person name="Jiroutova K."/>
            <person name="Jorgensen R.E."/>
            <person name="Joubert Y."/>
            <person name="Kaplan A."/>
            <person name="Kroger N."/>
            <person name="Kroth P.G."/>
            <person name="La Roche J."/>
            <person name="Lindquist E."/>
            <person name="Lommer M."/>
            <person name="Martin-Jezequel V."/>
            <person name="Lopez P.J."/>
            <person name="Lucas S."/>
            <person name="Mangogna M."/>
            <person name="McGinnis K."/>
            <person name="Medlin L.K."/>
            <person name="Montsant A."/>
            <person name="Oudot-Le Secq M.P."/>
            <person name="Napoli C."/>
            <person name="Obornik M."/>
            <person name="Parker M.S."/>
            <person name="Petit J.L."/>
            <person name="Porcel B.M."/>
            <person name="Poulsen N."/>
            <person name="Robison M."/>
            <person name="Rychlewski L."/>
            <person name="Rynearson T.A."/>
            <person name="Schmutz J."/>
            <person name="Shapiro H."/>
            <person name="Siaut M."/>
            <person name="Stanley M."/>
            <person name="Sussman M.R."/>
            <person name="Taylor A.R."/>
            <person name="Vardi A."/>
            <person name="von Dassow P."/>
            <person name="Vyverman W."/>
            <person name="Willis A."/>
            <person name="Wyrwicz L.S."/>
            <person name="Rokhsar D.S."/>
            <person name="Weissenbach J."/>
            <person name="Armbrust E.V."/>
            <person name="Green B.R."/>
            <person name="Van de Peer Y."/>
            <person name="Grigoriev I.V."/>
        </authorList>
    </citation>
    <scope>NUCLEOTIDE SEQUENCE [LARGE SCALE GENOMIC DNA]</scope>
    <source>
        <strain evidence="2 3">CCMP1335</strain>
    </source>
</reference>
<feature type="region of interest" description="Disordered" evidence="1">
    <location>
        <begin position="1"/>
        <end position="34"/>
    </location>
</feature>
<dbReference type="EMBL" id="CM000638">
    <property type="protein sequence ID" value="EED96733.1"/>
    <property type="molecule type" value="Genomic_DNA"/>
</dbReference>
<evidence type="ECO:0000313" key="2">
    <source>
        <dbReference type="EMBL" id="EED96733.1"/>
    </source>
</evidence>
<dbReference type="OMA" id="CFDIAYK"/>
<dbReference type="InParanoid" id="B8BSJ5"/>
<proteinExistence type="predicted"/>
<gene>
    <name evidence="2" type="ORF">THAPSDRAFT_21083</name>
</gene>
<dbReference type="AlphaFoldDB" id="B8BSJ5"/>
<feature type="region of interest" description="Disordered" evidence="1">
    <location>
        <begin position="154"/>
        <end position="183"/>
    </location>
</feature>
<dbReference type="eggNOG" id="ENOG502T304">
    <property type="taxonomic scope" value="Eukaryota"/>
</dbReference>
<accession>B8BSJ5</accession>
<dbReference type="RefSeq" id="XP_002287092.1">
    <property type="nucleotide sequence ID" value="XM_002287056.1"/>
</dbReference>